<dbReference type="Gene3D" id="2.10.109.10">
    <property type="entry name" value="Umud Fragment, subunit A"/>
    <property type="match status" value="1"/>
</dbReference>
<protein>
    <submittedName>
        <fullName evidence="3">Phage repressor protein C, contains Cro/C1-type HTH and peptisase s24 domains</fullName>
    </submittedName>
</protein>
<dbReference type="AlphaFoldDB" id="A0A1H9JFQ4"/>
<evidence type="ECO:0000256" key="1">
    <source>
        <dbReference type="SAM" id="MobiDB-lite"/>
    </source>
</evidence>
<dbReference type="CDD" id="cd06529">
    <property type="entry name" value="S24_LexA-like"/>
    <property type="match status" value="1"/>
</dbReference>
<dbReference type="InterPro" id="IPR015927">
    <property type="entry name" value="Peptidase_S24_S26A/B/C"/>
</dbReference>
<dbReference type="GO" id="GO:0003677">
    <property type="term" value="F:DNA binding"/>
    <property type="evidence" value="ECO:0007669"/>
    <property type="project" value="InterPro"/>
</dbReference>
<evidence type="ECO:0000259" key="2">
    <source>
        <dbReference type="PROSITE" id="PS50943"/>
    </source>
</evidence>
<organism evidence="3 4">
    <name type="scientific">Faunimonas pinastri</name>
    <dbReference type="NCBI Taxonomy" id="1855383"/>
    <lineage>
        <taxon>Bacteria</taxon>
        <taxon>Pseudomonadati</taxon>
        <taxon>Pseudomonadota</taxon>
        <taxon>Alphaproteobacteria</taxon>
        <taxon>Hyphomicrobiales</taxon>
        <taxon>Afifellaceae</taxon>
        <taxon>Faunimonas</taxon>
    </lineage>
</organism>
<feature type="domain" description="HTH cro/C1-type" evidence="2">
    <location>
        <begin position="11"/>
        <end position="45"/>
    </location>
</feature>
<dbReference type="STRING" id="1855383.SAMN05216548_10898"/>
<gene>
    <name evidence="3" type="ORF">SAMN05216548_10898</name>
</gene>
<dbReference type="Gene3D" id="1.10.260.40">
    <property type="entry name" value="lambda repressor-like DNA-binding domains"/>
    <property type="match status" value="1"/>
</dbReference>
<sequence length="283" mass="30372">MADASILGSRINERRTVLGWSLDQLAQAAGTSEQHVDRIERGITKHSRFIPLILEALTRAEGDRTASPPPGAVLLAEPDEAPASAPAPMSAPVPLTPQVEQPRPSFTAPQPPSTGDSFAAEPSPAVFGPSDAVLELDLNIPLSNATAALVPGAGIDESGALPEGARDWWRLPDWILNALNLHPGQLRCVPVRGDSMAPVLDEGDIALVDLANNVPSPPGLYALADEFGGIVIRRLEVVSRRGEPQIRVRISAENEQYLPQERLLDEIGILGRHVGMFSFRTRR</sequence>
<dbReference type="CDD" id="cd00093">
    <property type="entry name" value="HTH_XRE"/>
    <property type="match status" value="1"/>
</dbReference>
<reference evidence="3 4" key="1">
    <citation type="submission" date="2016-10" db="EMBL/GenBank/DDBJ databases">
        <authorList>
            <person name="de Groot N.N."/>
        </authorList>
    </citation>
    <scope>NUCLEOTIDE SEQUENCE [LARGE SCALE GENOMIC DNA]</scope>
    <source>
        <strain evidence="3 4">A52C2</strain>
    </source>
</reference>
<feature type="region of interest" description="Disordered" evidence="1">
    <location>
        <begin position="61"/>
        <end position="124"/>
    </location>
</feature>
<dbReference type="InterPro" id="IPR036286">
    <property type="entry name" value="LexA/Signal_pep-like_sf"/>
</dbReference>
<dbReference type="SMART" id="SM00530">
    <property type="entry name" value="HTH_XRE"/>
    <property type="match status" value="1"/>
</dbReference>
<dbReference type="SUPFAM" id="SSF51306">
    <property type="entry name" value="LexA/Signal peptidase"/>
    <property type="match status" value="1"/>
</dbReference>
<dbReference type="EMBL" id="FOFG01000008">
    <property type="protein sequence ID" value="SEQ85385.1"/>
    <property type="molecule type" value="Genomic_DNA"/>
</dbReference>
<dbReference type="InterPro" id="IPR001387">
    <property type="entry name" value="Cro/C1-type_HTH"/>
</dbReference>
<evidence type="ECO:0000313" key="4">
    <source>
        <dbReference type="Proteomes" id="UP000199647"/>
    </source>
</evidence>
<name>A0A1H9JFQ4_9HYPH</name>
<accession>A0A1H9JFQ4</accession>
<dbReference type="PROSITE" id="PS50943">
    <property type="entry name" value="HTH_CROC1"/>
    <property type="match status" value="1"/>
</dbReference>
<evidence type="ECO:0000313" key="3">
    <source>
        <dbReference type="EMBL" id="SEQ85385.1"/>
    </source>
</evidence>
<dbReference type="InterPro" id="IPR039418">
    <property type="entry name" value="LexA-like"/>
</dbReference>
<dbReference type="OrthoDB" id="528805at2"/>
<dbReference type="SUPFAM" id="SSF47413">
    <property type="entry name" value="lambda repressor-like DNA-binding domains"/>
    <property type="match status" value="1"/>
</dbReference>
<keyword evidence="4" id="KW-1185">Reference proteome</keyword>
<dbReference type="Pfam" id="PF00717">
    <property type="entry name" value="Peptidase_S24"/>
    <property type="match status" value="1"/>
</dbReference>
<dbReference type="InterPro" id="IPR010982">
    <property type="entry name" value="Lambda_DNA-bd_dom_sf"/>
</dbReference>
<dbReference type="RefSeq" id="WP_092496866.1">
    <property type="nucleotide sequence ID" value="NZ_FOFG01000008.1"/>
</dbReference>
<proteinExistence type="predicted"/>
<dbReference type="Proteomes" id="UP000199647">
    <property type="component" value="Unassembled WGS sequence"/>
</dbReference>